<proteinExistence type="predicted"/>
<name>A0A382ELU9_9ZZZZ</name>
<dbReference type="EMBL" id="UINC01045207">
    <property type="protein sequence ID" value="SVB51680.1"/>
    <property type="molecule type" value="Genomic_DNA"/>
</dbReference>
<sequence length="94" mass="10717">MSVYWKDVNRGQNLVLSEQEGQEEIIGGYRDTKRGIDAYAQTFGYDPDRSRKGFATIEDAKDYVEAFKPWEFHDVYDVTIDRKGNPASDSVSTA</sequence>
<accession>A0A382ELU9</accession>
<gene>
    <name evidence="1" type="ORF">METZ01_LOCUS204534</name>
</gene>
<organism evidence="1">
    <name type="scientific">marine metagenome</name>
    <dbReference type="NCBI Taxonomy" id="408172"/>
    <lineage>
        <taxon>unclassified sequences</taxon>
        <taxon>metagenomes</taxon>
        <taxon>ecological metagenomes</taxon>
    </lineage>
</organism>
<dbReference type="AlphaFoldDB" id="A0A382ELU9"/>
<feature type="non-terminal residue" evidence="1">
    <location>
        <position position="94"/>
    </location>
</feature>
<protein>
    <submittedName>
        <fullName evidence="1">Uncharacterized protein</fullName>
    </submittedName>
</protein>
<reference evidence="1" key="1">
    <citation type="submission" date="2018-05" db="EMBL/GenBank/DDBJ databases">
        <authorList>
            <person name="Lanie J.A."/>
            <person name="Ng W.-L."/>
            <person name="Kazmierczak K.M."/>
            <person name="Andrzejewski T.M."/>
            <person name="Davidsen T.M."/>
            <person name="Wayne K.J."/>
            <person name="Tettelin H."/>
            <person name="Glass J.I."/>
            <person name="Rusch D."/>
            <person name="Podicherti R."/>
            <person name="Tsui H.-C.T."/>
            <person name="Winkler M.E."/>
        </authorList>
    </citation>
    <scope>NUCLEOTIDE SEQUENCE</scope>
</reference>
<evidence type="ECO:0000313" key="1">
    <source>
        <dbReference type="EMBL" id="SVB51680.1"/>
    </source>
</evidence>